<dbReference type="PANTHER" id="PTHR43025:SF3">
    <property type="entry name" value="MONOGALACTOSYLDIACYLGLYCEROL SYNTHASE 1, CHLOROPLASTIC"/>
    <property type="match status" value="1"/>
</dbReference>
<organism evidence="7 8">
    <name type="scientific">Paenibacillus riograndensis</name>
    <dbReference type="NCBI Taxonomy" id="483937"/>
    <lineage>
        <taxon>Bacteria</taxon>
        <taxon>Bacillati</taxon>
        <taxon>Bacillota</taxon>
        <taxon>Bacilli</taxon>
        <taxon>Bacillales</taxon>
        <taxon>Paenibacillaceae</taxon>
        <taxon>Paenibacillus</taxon>
        <taxon>Paenibacillus sonchi group</taxon>
    </lineage>
</organism>
<evidence type="ECO:0000256" key="1">
    <source>
        <dbReference type="ARBA" id="ARBA00004370"/>
    </source>
</evidence>
<gene>
    <name evidence="7" type="ORF">AMQ84_00775</name>
</gene>
<dbReference type="SUPFAM" id="SSF53756">
    <property type="entry name" value="UDP-Glycosyltransferase/glycogen phosphorylase"/>
    <property type="match status" value="1"/>
</dbReference>
<dbReference type="InterPro" id="IPR009695">
    <property type="entry name" value="Diacylglyc_glucosyltr_N"/>
</dbReference>
<dbReference type="PATRIC" id="fig|483937.3.peg.6454"/>
<evidence type="ECO:0000313" key="7">
    <source>
        <dbReference type="EMBL" id="KWX81159.1"/>
    </source>
</evidence>
<comment type="caution">
    <text evidence="7">The sequence shown here is derived from an EMBL/GenBank/DDBJ whole genome shotgun (WGS) entry which is preliminary data.</text>
</comment>
<dbReference type="Pfam" id="PF04101">
    <property type="entry name" value="Glyco_tran_28_C"/>
    <property type="match status" value="1"/>
</dbReference>
<dbReference type="Gene3D" id="3.40.50.2000">
    <property type="entry name" value="Glycogen Phosphorylase B"/>
    <property type="match status" value="1"/>
</dbReference>
<keyword evidence="3" id="KW-0328">Glycosyltransferase</keyword>
<dbReference type="GO" id="GO:0016020">
    <property type="term" value="C:membrane"/>
    <property type="evidence" value="ECO:0007669"/>
    <property type="project" value="UniProtKB-SubCell"/>
</dbReference>
<feature type="domain" description="Diacylglycerol glucosyltransferase N-terminal" evidence="6">
    <location>
        <begin position="14"/>
        <end position="176"/>
    </location>
</feature>
<proteinExistence type="inferred from homology"/>
<evidence type="ECO:0008006" key="9">
    <source>
        <dbReference type="Google" id="ProtNLM"/>
    </source>
</evidence>
<dbReference type="InterPro" id="IPR007235">
    <property type="entry name" value="Glyco_trans_28_C"/>
</dbReference>
<dbReference type="GO" id="GO:0009247">
    <property type="term" value="P:glycolipid biosynthetic process"/>
    <property type="evidence" value="ECO:0007669"/>
    <property type="project" value="InterPro"/>
</dbReference>
<dbReference type="Proteomes" id="UP000070475">
    <property type="component" value="Unassembled WGS sequence"/>
</dbReference>
<dbReference type="RefSeq" id="WP_060818913.1">
    <property type="nucleotide sequence ID" value="NZ_LIRB01000074.1"/>
</dbReference>
<dbReference type="Pfam" id="PF06925">
    <property type="entry name" value="MGDG_synth"/>
    <property type="match status" value="1"/>
</dbReference>
<evidence type="ECO:0000259" key="5">
    <source>
        <dbReference type="Pfam" id="PF04101"/>
    </source>
</evidence>
<dbReference type="AlphaFoldDB" id="A0A132UBW9"/>
<evidence type="ECO:0000256" key="2">
    <source>
        <dbReference type="ARBA" id="ARBA00006962"/>
    </source>
</evidence>
<evidence type="ECO:0000256" key="4">
    <source>
        <dbReference type="ARBA" id="ARBA00022679"/>
    </source>
</evidence>
<dbReference type="GO" id="GO:0016758">
    <property type="term" value="F:hexosyltransferase activity"/>
    <property type="evidence" value="ECO:0007669"/>
    <property type="project" value="InterPro"/>
</dbReference>
<protein>
    <recommendedName>
        <fullName evidence="9">Diacylglycerol glucosyltransferase N-terminal domain-containing protein</fullName>
    </recommendedName>
</protein>
<name>A0A132UBW9_9BACL</name>
<evidence type="ECO:0000259" key="6">
    <source>
        <dbReference type="Pfam" id="PF06925"/>
    </source>
</evidence>
<reference evidence="7 8" key="1">
    <citation type="submission" date="2015-08" db="EMBL/GenBank/DDBJ databases">
        <title>Genomes of Paenibacillus riograndensis.</title>
        <authorList>
            <person name="Sant'Anna F.H."/>
            <person name="Souza R."/>
            <person name="Ambrosini A."/>
            <person name="Bach E."/>
            <person name="Fernandes G."/>
            <person name="Balsanelli E."/>
            <person name="Baura V.A."/>
            <person name="Pedrosa F.O."/>
            <person name="Souza E.M."/>
            <person name="Passaglia L."/>
        </authorList>
    </citation>
    <scope>NUCLEOTIDE SEQUENCE [LARGE SCALE GENOMIC DNA]</scope>
    <source>
        <strain evidence="7 8">CAS34</strain>
    </source>
</reference>
<dbReference type="InterPro" id="IPR050519">
    <property type="entry name" value="Glycosyltransf_28_UgtP"/>
</dbReference>
<evidence type="ECO:0000313" key="8">
    <source>
        <dbReference type="Proteomes" id="UP000070475"/>
    </source>
</evidence>
<comment type="similarity">
    <text evidence="2">Belongs to the glycosyltransferase 28 family.</text>
</comment>
<feature type="domain" description="Glycosyl transferase family 28 C-terminal" evidence="5">
    <location>
        <begin position="203"/>
        <end position="293"/>
    </location>
</feature>
<sequence length="371" mass="42696">MKVAILAANTGQGHISVMNSICSYLENNNIYVECFGDFYEQLMPSNKVLSDFYNLLQITSLETCRVYTQMSLLENKDKFDELYSYWYEPLNHFFRKYSCDVIVSTTPLINKYIIRYLKEVKSSRKFYIVVTDPFIPMYPGFAVQGADCYFCPNIETRALLETEGILPEKIIVSGYPLHKKFDAVRNDMLEFNKQYYLHSGKPTILINCGAQGSMDYLSIVKRIHVDFREKANAIVLCGNNSSLYAICKNKYPDFIILKYVDNVQDLLKISDLCITKAGANTFYECLYTDTPILVNGVKGFLYQEEGVIQFMEEYRVGKIFLDLEELNLKLNEMIEMETLNIMRGNIENLNIVNGSIKIAEVISQSGVRQKT</sequence>
<dbReference type="PANTHER" id="PTHR43025">
    <property type="entry name" value="MONOGALACTOSYLDIACYLGLYCEROL SYNTHASE"/>
    <property type="match status" value="1"/>
</dbReference>
<keyword evidence="8" id="KW-1185">Reference proteome</keyword>
<keyword evidence="4" id="KW-0808">Transferase</keyword>
<dbReference type="EMBL" id="LIRB01000074">
    <property type="protein sequence ID" value="KWX81159.1"/>
    <property type="molecule type" value="Genomic_DNA"/>
</dbReference>
<comment type="subcellular location">
    <subcellularLocation>
        <location evidence="1">Membrane</location>
    </subcellularLocation>
</comment>
<evidence type="ECO:0000256" key="3">
    <source>
        <dbReference type="ARBA" id="ARBA00022676"/>
    </source>
</evidence>
<accession>A0A132UBW9</accession>